<keyword evidence="11" id="KW-1185">Reference proteome</keyword>
<evidence type="ECO:0000256" key="8">
    <source>
        <dbReference type="SAM" id="Phobius"/>
    </source>
</evidence>
<evidence type="ECO:0000256" key="3">
    <source>
        <dbReference type="ARBA" id="ARBA00004856"/>
    </source>
</evidence>
<comment type="pathway">
    <text evidence="3">One-carbon metabolism; methylamine degradation.</text>
</comment>
<gene>
    <name evidence="10" type="ORF">Y88_1300</name>
</gene>
<dbReference type="OrthoDB" id="4462029at2"/>
<feature type="transmembrane region" description="Helical" evidence="8">
    <location>
        <begin position="119"/>
        <end position="140"/>
    </location>
</feature>
<evidence type="ECO:0000256" key="1">
    <source>
        <dbReference type="ARBA" id="ARBA00003475"/>
    </source>
</evidence>
<dbReference type="EMBL" id="AEWJ01000037">
    <property type="protein sequence ID" value="EGD59238.1"/>
    <property type="molecule type" value="Genomic_DNA"/>
</dbReference>
<keyword evidence="7 8" id="KW-0472">Membrane</keyword>
<dbReference type="InterPro" id="IPR009908">
    <property type="entry name" value="Methylamine_util_MauE"/>
</dbReference>
<evidence type="ECO:0000259" key="9">
    <source>
        <dbReference type="Pfam" id="PF07291"/>
    </source>
</evidence>
<dbReference type="UniPathway" id="UPA00895"/>
<name>F1Z7Y7_9SPHN</name>
<dbReference type="GO" id="GO:0030416">
    <property type="term" value="P:methylamine metabolic process"/>
    <property type="evidence" value="ECO:0007669"/>
    <property type="project" value="InterPro"/>
</dbReference>
<dbReference type="HOGENOM" id="CLU_101331_2_2_5"/>
<evidence type="ECO:0000256" key="4">
    <source>
        <dbReference type="ARBA" id="ARBA00019078"/>
    </source>
</evidence>
<evidence type="ECO:0000256" key="2">
    <source>
        <dbReference type="ARBA" id="ARBA00004141"/>
    </source>
</evidence>
<organism evidence="10 11">
    <name type="scientific">Novosphingobium nitrogenifigens DSM 19370</name>
    <dbReference type="NCBI Taxonomy" id="983920"/>
    <lineage>
        <taxon>Bacteria</taxon>
        <taxon>Pseudomonadati</taxon>
        <taxon>Pseudomonadota</taxon>
        <taxon>Alphaproteobacteria</taxon>
        <taxon>Sphingomonadales</taxon>
        <taxon>Sphingomonadaceae</taxon>
        <taxon>Novosphingobium</taxon>
    </lineage>
</organism>
<keyword evidence="6 8" id="KW-1133">Transmembrane helix</keyword>
<dbReference type="STRING" id="983920.Y88_1300"/>
<evidence type="ECO:0000313" key="11">
    <source>
        <dbReference type="Proteomes" id="UP000004728"/>
    </source>
</evidence>
<comment type="subcellular location">
    <subcellularLocation>
        <location evidence="2">Membrane</location>
        <topology evidence="2">Multi-pass membrane protein</topology>
    </subcellularLocation>
</comment>
<evidence type="ECO:0000313" key="10">
    <source>
        <dbReference type="EMBL" id="EGD59238.1"/>
    </source>
</evidence>
<dbReference type="RefSeq" id="WP_008065302.1">
    <property type="nucleotide sequence ID" value="NZ_AQWK01000001.1"/>
</dbReference>
<dbReference type="InParanoid" id="F1Z7Y7"/>
<protein>
    <recommendedName>
        <fullName evidence="4">Methylamine utilization protein MauE</fullName>
    </recommendedName>
</protein>
<feature type="transmembrane region" description="Helical" evidence="8">
    <location>
        <begin position="6"/>
        <end position="26"/>
    </location>
</feature>
<feature type="transmembrane region" description="Helical" evidence="8">
    <location>
        <begin position="152"/>
        <end position="177"/>
    </location>
</feature>
<reference evidence="10 11" key="1">
    <citation type="journal article" date="2012" name="J. Bacteriol.">
        <title>Draft Genome Sequence of Novosphingobium nitrogenifigens Y88T.</title>
        <authorList>
            <person name="Strabala T.J."/>
            <person name="Macdonald L."/>
            <person name="Liu V."/>
            <person name="Smit A.M."/>
        </authorList>
    </citation>
    <scope>NUCLEOTIDE SEQUENCE [LARGE SCALE GENOMIC DNA]</scope>
    <source>
        <strain evidence="10 11">DSM 19370</strain>
    </source>
</reference>
<evidence type="ECO:0000256" key="7">
    <source>
        <dbReference type="ARBA" id="ARBA00023136"/>
    </source>
</evidence>
<sequence length="185" mass="18646">MNSILVETGLAGAVGTGIVFAGAGLAKLRHRELFPGVVANYRLLPPALEAPVALLLPFVEVVLGVGLIASGLTGGKLAWLGWPAAALFLGFAAAMAINIRRGRAHIDCGCGRSQLRQPLSWGLVVRNGVLAALAVCHAVAGAPATAPDAAGLAVALVAGLALYLFTLLFNALAALAASPLASGRR</sequence>
<dbReference type="eggNOG" id="COG2259">
    <property type="taxonomic scope" value="Bacteria"/>
</dbReference>
<dbReference type="Pfam" id="PF07291">
    <property type="entry name" value="MauE"/>
    <property type="match status" value="1"/>
</dbReference>
<dbReference type="GO" id="GO:0016020">
    <property type="term" value="C:membrane"/>
    <property type="evidence" value="ECO:0007669"/>
    <property type="project" value="UniProtKB-SubCell"/>
</dbReference>
<proteinExistence type="predicted"/>
<feature type="transmembrane region" description="Helical" evidence="8">
    <location>
        <begin position="47"/>
        <end position="73"/>
    </location>
</feature>
<comment type="function">
    <text evidence="1">May be specifically involved in the processing, transport, and/or maturation of the MADH beta-subunit.</text>
</comment>
<comment type="caution">
    <text evidence="10">The sequence shown here is derived from an EMBL/GenBank/DDBJ whole genome shotgun (WGS) entry which is preliminary data.</text>
</comment>
<accession>F1Z7Y7</accession>
<keyword evidence="5 8" id="KW-0812">Transmembrane</keyword>
<dbReference type="Proteomes" id="UP000004728">
    <property type="component" value="Unassembled WGS sequence"/>
</dbReference>
<dbReference type="AlphaFoldDB" id="F1Z7Y7"/>
<evidence type="ECO:0000256" key="5">
    <source>
        <dbReference type="ARBA" id="ARBA00022692"/>
    </source>
</evidence>
<feature type="transmembrane region" description="Helical" evidence="8">
    <location>
        <begin position="79"/>
        <end position="99"/>
    </location>
</feature>
<feature type="domain" description="Methylamine utilisation protein MauE" evidence="9">
    <location>
        <begin position="10"/>
        <end position="136"/>
    </location>
</feature>
<evidence type="ECO:0000256" key="6">
    <source>
        <dbReference type="ARBA" id="ARBA00022989"/>
    </source>
</evidence>